<dbReference type="InterPro" id="IPR004854">
    <property type="entry name" value="Ufd1-like"/>
</dbReference>
<reference evidence="5 6" key="1">
    <citation type="submission" date="2020-08" db="EMBL/GenBank/DDBJ databases">
        <title>Plant Genome Project.</title>
        <authorList>
            <person name="Zhang R.-G."/>
        </authorList>
    </citation>
    <scope>NUCLEOTIDE SEQUENCE [LARGE SCALE GENOMIC DNA]</scope>
    <source>
        <tissue evidence="5">Rhizome</tissue>
    </source>
</reference>
<dbReference type="AlphaFoldDB" id="A0A8J5FN92"/>
<dbReference type="OrthoDB" id="422728at2759"/>
<dbReference type="PANTHER" id="PTHR12555:SF27">
    <property type="entry name" value="UBIQUITIN FUSION DEGRADATION UFD1 FAMILY PROTEIN"/>
    <property type="match status" value="1"/>
</dbReference>
<dbReference type="InterPro" id="IPR055418">
    <property type="entry name" value="UFD1_N2"/>
</dbReference>
<dbReference type="Pfam" id="PF23580">
    <property type="entry name" value="Znf_XAF1_N"/>
    <property type="match status" value="1"/>
</dbReference>
<accession>A0A8J5FN92</accession>
<dbReference type="GO" id="GO:0034098">
    <property type="term" value="C:VCP-NPL4-UFD1 AAA ATPase complex"/>
    <property type="evidence" value="ECO:0007669"/>
    <property type="project" value="TreeGrafter"/>
</dbReference>
<evidence type="ECO:0000259" key="3">
    <source>
        <dbReference type="Pfam" id="PF21366"/>
    </source>
</evidence>
<dbReference type="GO" id="GO:0036503">
    <property type="term" value="P:ERAD pathway"/>
    <property type="evidence" value="ECO:0007669"/>
    <property type="project" value="TreeGrafter"/>
</dbReference>
<dbReference type="Proteomes" id="UP000734854">
    <property type="component" value="Unassembled WGS sequence"/>
</dbReference>
<evidence type="ECO:0000259" key="4">
    <source>
        <dbReference type="Pfam" id="PF24842"/>
    </source>
</evidence>
<gene>
    <name evidence="5" type="ORF">ZIOFF_051791</name>
</gene>
<feature type="domain" description="Ubiquitin fusion degradation protein UFD1 N-terminal subdomain 1" evidence="2">
    <location>
        <begin position="90"/>
        <end position="184"/>
    </location>
</feature>
<name>A0A8J5FN92_ZINOF</name>
<sequence>MDFELRVAREKLEREQRERKARAKAKLDREQRAKAEAARQREAIEATQRDKRLDAARAQLEAERQKEESMLLGNGIVFSRTFEAVSFDGFGDKIKLPPSCFQELSDQGALDKGPMHFRLSMVNESVPSDSDADVQSGFRLTHSGVLEFTARDGSVELPPHVWDNLFSGVCLDVPLIEVRYVSLPKGTYAKLQPEGMGFSDIPNHKAVLETTLRRHATLSEGDIITVSYGELNYKLRVLQLKPASSVSVLETDIEVDVEGPDSASNNIGKDRVLTPLIMGKIEEGIVEKGECNYYKFIVEDAMRDKIASGQINIEIKLDADGNGDTNIYVSRHPMIFPTQHRHEWSSHEMGSKALIIRPKDLNLVAGTYSIGVFGFEGVTRYKISVAYKDNIKQKVGEHATVPSQVDVESVECRNCKHYISSRTILLHEAYCIRHNVLCQYNGCGVVLRKEEVANHVHCDKCGHAFQQEKLEKHMRVFHEPLHCPCGVILETEQMVEHQSLMCPLRLVTCRFCGDMVQAGAAAADARDRFRGLSEHESICGSRTAPCDSCGRSVMLKEMDLHVVAVHQKS</sequence>
<evidence type="ECO:0000256" key="1">
    <source>
        <dbReference type="SAM" id="MobiDB-lite"/>
    </source>
</evidence>
<dbReference type="PANTHER" id="PTHR12555">
    <property type="entry name" value="UBIQUITIN FUSION DEGRADATON PROTEIN 1"/>
    <property type="match status" value="1"/>
</dbReference>
<feature type="domain" description="TRAFD1/XAF1 zinc finger" evidence="3">
    <location>
        <begin position="529"/>
        <end position="561"/>
    </location>
</feature>
<evidence type="ECO:0000259" key="2">
    <source>
        <dbReference type="Pfam" id="PF03152"/>
    </source>
</evidence>
<dbReference type="Pfam" id="PF21366">
    <property type="entry name" value="TRAFD1-XIAF1_ZnF"/>
    <property type="match status" value="1"/>
</dbReference>
<organism evidence="5 6">
    <name type="scientific">Zingiber officinale</name>
    <name type="common">Ginger</name>
    <name type="synonym">Amomum zingiber</name>
    <dbReference type="NCBI Taxonomy" id="94328"/>
    <lineage>
        <taxon>Eukaryota</taxon>
        <taxon>Viridiplantae</taxon>
        <taxon>Streptophyta</taxon>
        <taxon>Embryophyta</taxon>
        <taxon>Tracheophyta</taxon>
        <taxon>Spermatophyta</taxon>
        <taxon>Magnoliopsida</taxon>
        <taxon>Liliopsida</taxon>
        <taxon>Zingiberales</taxon>
        <taxon>Zingiberaceae</taxon>
        <taxon>Zingiber</taxon>
    </lineage>
</organism>
<evidence type="ECO:0000313" key="6">
    <source>
        <dbReference type="Proteomes" id="UP000734854"/>
    </source>
</evidence>
<dbReference type="InterPro" id="IPR049439">
    <property type="entry name" value="TRAFD1-XIAF1_Znf"/>
</dbReference>
<dbReference type="EMBL" id="JACMSC010000014">
    <property type="protein sequence ID" value="KAG6490493.1"/>
    <property type="molecule type" value="Genomic_DNA"/>
</dbReference>
<comment type="caution">
    <text evidence="5">The sequence shown here is derived from an EMBL/GenBank/DDBJ whole genome shotgun (WGS) entry which is preliminary data.</text>
</comment>
<dbReference type="GO" id="GO:0031593">
    <property type="term" value="F:polyubiquitin modification-dependent protein binding"/>
    <property type="evidence" value="ECO:0007669"/>
    <property type="project" value="TreeGrafter"/>
</dbReference>
<proteinExistence type="predicted"/>
<dbReference type="Pfam" id="PF03152">
    <property type="entry name" value="UFD1_N1"/>
    <property type="match status" value="1"/>
</dbReference>
<feature type="compositionally biased region" description="Basic and acidic residues" evidence="1">
    <location>
        <begin position="25"/>
        <end position="50"/>
    </location>
</feature>
<protein>
    <submittedName>
        <fullName evidence="5">Uncharacterized protein</fullName>
    </submittedName>
</protein>
<feature type="region of interest" description="Disordered" evidence="1">
    <location>
        <begin position="14"/>
        <end position="50"/>
    </location>
</feature>
<dbReference type="Pfam" id="PF24842">
    <property type="entry name" value="UFD1_N2"/>
    <property type="match status" value="1"/>
</dbReference>
<evidence type="ECO:0000313" key="5">
    <source>
        <dbReference type="EMBL" id="KAG6490493.1"/>
    </source>
</evidence>
<dbReference type="CDD" id="cd06503">
    <property type="entry name" value="ATP-synt_Fo_b"/>
    <property type="match status" value="1"/>
</dbReference>
<feature type="domain" description="Ubiquitin fusion degradation protein UFD1 N-terminal subdomain 2" evidence="4">
    <location>
        <begin position="185"/>
        <end position="260"/>
    </location>
</feature>
<dbReference type="InterPro" id="IPR055417">
    <property type="entry name" value="UFD1_N1"/>
</dbReference>
<dbReference type="GO" id="GO:0006511">
    <property type="term" value="P:ubiquitin-dependent protein catabolic process"/>
    <property type="evidence" value="ECO:0007669"/>
    <property type="project" value="InterPro"/>
</dbReference>
<keyword evidence="6" id="KW-1185">Reference proteome</keyword>